<dbReference type="InterPro" id="IPR015353">
    <property type="entry name" value="Rubisco_LSMT_subst-bd"/>
</dbReference>
<keyword evidence="2" id="KW-0808">Transferase</keyword>
<keyword evidence="3" id="KW-0949">S-adenosyl-L-methionine</keyword>
<dbReference type="PANTHER" id="PTHR13271">
    <property type="entry name" value="UNCHARACTERIZED PUTATIVE METHYLTRANSFERASE"/>
    <property type="match status" value="1"/>
</dbReference>
<evidence type="ECO:0000256" key="2">
    <source>
        <dbReference type="ARBA" id="ARBA00022679"/>
    </source>
</evidence>
<dbReference type="InterPro" id="IPR044431">
    <property type="entry name" value="SET_RBCMT"/>
</dbReference>
<dbReference type="GO" id="GO:0016279">
    <property type="term" value="F:protein-lysine N-methyltransferase activity"/>
    <property type="evidence" value="ECO:0007669"/>
    <property type="project" value="InterPro"/>
</dbReference>
<feature type="domain" description="SET" evidence="5">
    <location>
        <begin position="99"/>
        <end position="315"/>
    </location>
</feature>
<dbReference type="GO" id="GO:0032259">
    <property type="term" value="P:methylation"/>
    <property type="evidence" value="ECO:0007669"/>
    <property type="project" value="UniProtKB-KW"/>
</dbReference>
<dbReference type="InterPro" id="IPR001214">
    <property type="entry name" value="SET_dom"/>
</dbReference>
<dbReference type="Pfam" id="PF09273">
    <property type="entry name" value="Rubis-subs-bind"/>
    <property type="match status" value="1"/>
</dbReference>
<feature type="compositionally biased region" description="Basic and acidic residues" evidence="4">
    <location>
        <begin position="56"/>
        <end position="69"/>
    </location>
</feature>
<dbReference type="InterPro" id="IPR050600">
    <property type="entry name" value="SETD3_SETD6_MTase"/>
</dbReference>
<evidence type="ECO:0000256" key="1">
    <source>
        <dbReference type="ARBA" id="ARBA00022603"/>
    </source>
</evidence>
<dbReference type="Pfam" id="PF00856">
    <property type="entry name" value="SET"/>
    <property type="match status" value="1"/>
</dbReference>
<dbReference type="SUPFAM" id="SSF81822">
    <property type="entry name" value="RuBisCo LSMT C-terminal, substrate-binding domain"/>
    <property type="match status" value="1"/>
</dbReference>
<name>A0A8T0I758_CERPU</name>
<dbReference type="InterPro" id="IPR036464">
    <property type="entry name" value="Rubisco_LSMT_subst-bd_sf"/>
</dbReference>
<dbReference type="OrthoDB" id="341421at2759"/>
<evidence type="ECO:0000256" key="3">
    <source>
        <dbReference type="ARBA" id="ARBA00022691"/>
    </source>
</evidence>
<dbReference type="Gene3D" id="3.90.1410.10">
    <property type="entry name" value="set domain protein methyltransferase, domain 1"/>
    <property type="match status" value="1"/>
</dbReference>
<dbReference type="AlphaFoldDB" id="A0A8T0I758"/>
<dbReference type="EMBL" id="CM026424">
    <property type="protein sequence ID" value="KAG0578937.1"/>
    <property type="molecule type" value="Genomic_DNA"/>
</dbReference>
<comment type="caution">
    <text evidence="6">The sequence shown here is derived from an EMBL/GenBank/DDBJ whole genome shotgun (WGS) entry which is preliminary data.</text>
</comment>
<accession>A0A8T0I758</accession>
<gene>
    <name evidence="6" type="ORF">KC19_4G061400</name>
</gene>
<keyword evidence="7" id="KW-1185">Reference proteome</keyword>
<evidence type="ECO:0000256" key="4">
    <source>
        <dbReference type="SAM" id="MobiDB-lite"/>
    </source>
</evidence>
<dbReference type="CDD" id="cd19179">
    <property type="entry name" value="SET_RBCMT"/>
    <property type="match status" value="1"/>
</dbReference>
<dbReference type="FunFam" id="3.90.1410.10:FF:000006">
    <property type="entry name" value="Ribulose-1,5 bisphosphate carboxylase/oxygenase large subunit N-methyltransferase, chloroplastic"/>
    <property type="match status" value="1"/>
</dbReference>
<dbReference type="Proteomes" id="UP000822688">
    <property type="component" value="Chromosome 4"/>
</dbReference>
<evidence type="ECO:0000259" key="5">
    <source>
        <dbReference type="PROSITE" id="PS50280"/>
    </source>
</evidence>
<dbReference type="Gene3D" id="3.90.1420.10">
    <property type="entry name" value="Rubisco LSMT, substrate-binding domain"/>
    <property type="match status" value="1"/>
</dbReference>
<sequence>MAMAALVFHGAVALRSSLLPPLPALASPHLAPAMSLSLCHGIPPIVSGSLRTTKHKEKEMMDKDKDRKKTGVSWGCDPRSIENGTLLQDWLTNEGLAKQKLVLDRVESGGRGLVATQSLRQGERLLFVPSKFLISADSEWGCAETGKIIKEAGLPEWPTLAIFLISEASRGTTSPWFPYFVTLPKTPSSILQWTEDEVNIWLTASPVREKALECIRDVTETYRDLRATIFSKHPDVFPSQVYTLEAFKWAFGILFSRLVRLPSLGKLALVPWADMLNHSPQVDAFLDFDQSNGKSVVFVTDRAYQPGEQVFISYGKRPSGELLLAYGFIPSEFNAHDYVELEMGLDNEDPSYDAKLTALEEHGLSSPQRFPVRKDGFPAQLLAYARLISSRVSNPAQLSLMARAATEAKATANDTADVEAILSAEEETDAYERVLAVCENSIAEYTSFLEANEESDDEATDIVDSSARLSRTRMLRQLAVDLCKNEQRILFRLQYILRTDLRGLRTLPGTESMSGGAKGKAKRANGGLFNLFKWNIDILEK</sequence>
<proteinExistence type="predicted"/>
<protein>
    <recommendedName>
        <fullName evidence="5">SET domain-containing protein</fullName>
    </recommendedName>
</protein>
<dbReference type="PROSITE" id="PS50280">
    <property type="entry name" value="SET"/>
    <property type="match status" value="1"/>
</dbReference>
<reference evidence="6" key="1">
    <citation type="submission" date="2020-06" db="EMBL/GenBank/DDBJ databases">
        <title>WGS assembly of Ceratodon purpureus strain R40.</title>
        <authorList>
            <person name="Carey S.B."/>
            <person name="Jenkins J."/>
            <person name="Shu S."/>
            <person name="Lovell J.T."/>
            <person name="Sreedasyam A."/>
            <person name="Maumus F."/>
            <person name="Tiley G.P."/>
            <person name="Fernandez-Pozo N."/>
            <person name="Barry K."/>
            <person name="Chen C."/>
            <person name="Wang M."/>
            <person name="Lipzen A."/>
            <person name="Daum C."/>
            <person name="Saski C.A."/>
            <person name="Payton A.C."/>
            <person name="Mcbreen J.C."/>
            <person name="Conrad R.E."/>
            <person name="Kollar L.M."/>
            <person name="Olsson S."/>
            <person name="Huttunen S."/>
            <person name="Landis J.B."/>
            <person name="Wickett N.J."/>
            <person name="Johnson M.G."/>
            <person name="Rensing S.A."/>
            <person name="Grimwood J."/>
            <person name="Schmutz J."/>
            <person name="Mcdaniel S.F."/>
        </authorList>
    </citation>
    <scope>NUCLEOTIDE SEQUENCE</scope>
    <source>
        <strain evidence="6">R40</strain>
    </source>
</reference>
<evidence type="ECO:0000313" key="7">
    <source>
        <dbReference type="Proteomes" id="UP000822688"/>
    </source>
</evidence>
<dbReference type="SMART" id="SM00317">
    <property type="entry name" value="SET"/>
    <property type="match status" value="1"/>
</dbReference>
<dbReference type="InterPro" id="IPR046341">
    <property type="entry name" value="SET_dom_sf"/>
</dbReference>
<keyword evidence="1" id="KW-0489">Methyltransferase</keyword>
<dbReference type="SUPFAM" id="SSF82199">
    <property type="entry name" value="SET domain"/>
    <property type="match status" value="1"/>
</dbReference>
<organism evidence="6 7">
    <name type="scientific">Ceratodon purpureus</name>
    <name type="common">Fire moss</name>
    <name type="synonym">Dicranum purpureum</name>
    <dbReference type="NCBI Taxonomy" id="3225"/>
    <lineage>
        <taxon>Eukaryota</taxon>
        <taxon>Viridiplantae</taxon>
        <taxon>Streptophyta</taxon>
        <taxon>Embryophyta</taxon>
        <taxon>Bryophyta</taxon>
        <taxon>Bryophytina</taxon>
        <taxon>Bryopsida</taxon>
        <taxon>Dicranidae</taxon>
        <taxon>Pseudoditrichales</taxon>
        <taxon>Ditrichaceae</taxon>
        <taxon>Ceratodon</taxon>
    </lineage>
</organism>
<evidence type="ECO:0000313" key="6">
    <source>
        <dbReference type="EMBL" id="KAG0578937.1"/>
    </source>
</evidence>
<dbReference type="PANTHER" id="PTHR13271:SF123">
    <property type="entry name" value="RIBULOSE-1,5-BISPHOSPHATE CARBOXYLASE_OXYGENASE SMALL SUBUNIT N-METHYLTRANSFERASE I-RELATED"/>
    <property type="match status" value="1"/>
</dbReference>
<feature type="region of interest" description="Disordered" evidence="4">
    <location>
        <begin position="54"/>
        <end position="74"/>
    </location>
</feature>